<dbReference type="GO" id="GO:0009279">
    <property type="term" value="C:cell outer membrane"/>
    <property type="evidence" value="ECO:0007669"/>
    <property type="project" value="UniProtKB-SubCell"/>
</dbReference>
<keyword evidence="8 9" id="KW-0998">Cell outer membrane</keyword>
<dbReference type="InterPro" id="IPR025949">
    <property type="entry name" value="PapC-like_C"/>
</dbReference>
<comment type="similarity">
    <text evidence="2 9">Belongs to the fimbrial export usher family.</text>
</comment>
<proteinExistence type="inferred from homology"/>
<dbReference type="Pfam" id="PF13953">
    <property type="entry name" value="PapC_C"/>
    <property type="match status" value="1"/>
</dbReference>
<dbReference type="InterPro" id="IPR037224">
    <property type="entry name" value="PapC_N_sf"/>
</dbReference>
<evidence type="ECO:0000256" key="5">
    <source>
        <dbReference type="ARBA" id="ARBA00022692"/>
    </source>
</evidence>
<dbReference type="PANTHER" id="PTHR30451">
    <property type="entry name" value="OUTER MEMBRANE USHER PROTEIN"/>
    <property type="match status" value="1"/>
</dbReference>
<dbReference type="SUPFAM" id="SSF141729">
    <property type="entry name" value="FimD N-terminal domain-like"/>
    <property type="match status" value="1"/>
</dbReference>
<dbReference type="Gene3D" id="2.60.40.2610">
    <property type="entry name" value="Outer membrane usher protein FimD, plug domain"/>
    <property type="match status" value="1"/>
</dbReference>
<reference evidence="13 14" key="1">
    <citation type="submission" date="2021-01" db="EMBL/GenBank/DDBJ databases">
        <title>Chromosome sequence of Serratia proteamaculans strain 94 rif-r, isolated from spoiled beef.</title>
        <authorList>
            <person name="Zaytseva Y.V."/>
            <person name="Iablokov S.N."/>
            <person name="Klyukina A."/>
        </authorList>
    </citation>
    <scope>NUCLEOTIDE SEQUENCE [LARGE SCALE GENOMIC DNA]</scope>
    <source>
        <strain evidence="13 14">94 rif-r</strain>
    </source>
</reference>
<evidence type="ECO:0000259" key="12">
    <source>
        <dbReference type="Pfam" id="PF13954"/>
    </source>
</evidence>
<keyword evidence="3 9" id="KW-0813">Transport</keyword>
<dbReference type="InterPro" id="IPR018030">
    <property type="entry name" value="Fimbrial_membr_usher_CS"/>
</dbReference>
<feature type="domain" description="PapC N-terminal" evidence="12">
    <location>
        <begin position="39"/>
        <end position="181"/>
    </location>
</feature>
<evidence type="ECO:0000256" key="7">
    <source>
        <dbReference type="ARBA" id="ARBA00023136"/>
    </source>
</evidence>
<dbReference type="Pfam" id="PF13954">
    <property type="entry name" value="PapC_N"/>
    <property type="match status" value="1"/>
</dbReference>
<feature type="signal peptide" evidence="10">
    <location>
        <begin position="1"/>
        <end position="33"/>
    </location>
</feature>
<dbReference type="RefSeq" id="WP_207976086.1">
    <property type="nucleotide sequence ID" value="NZ_CP068391.1"/>
</dbReference>
<dbReference type="GO" id="GO:0015473">
    <property type="term" value="F:fimbrial usher porin activity"/>
    <property type="evidence" value="ECO:0007669"/>
    <property type="project" value="InterPro"/>
</dbReference>
<accession>A0A7U0N7X9</accession>
<evidence type="ECO:0000256" key="6">
    <source>
        <dbReference type="ARBA" id="ARBA00022729"/>
    </source>
</evidence>
<keyword evidence="9" id="KW-1029">Fimbrium biogenesis</keyword>
<dbReference type="AlphaFoldDB" id="A0A7U0N7X9"/>
<evidence type="ECO:0000256" key="2">
    <source>
        <dbReference type="ARBA" id="ARBA00008064"/>
    </source>
</evidence>
<evidence type="ECO:0000256" key="4">
    <source>
        <dbReference type="ARBA" id="ARBA00022452"/>
    </source>
</evidence>
<evidence type="ECO:0000313" key="13">
    <source>
        <dbReference type="EMBL" id="QQX54165.1"/>
    </source>
</evidence>
<dbReference type="InterPro" id="IPR025885">
    <property type="entry name" value="PapC_N"/>
</dbReference>
<dbReference type="EMBL" id="CP068391">
    <property type="protein sequence ID" value="QQX54165.1"/>
    <property type="molecule type" value="Genomic_DNA"/>
</dbReference>
<evidence type="ECO:0000256" key="10">
    <source>
        <dbReference type="SAM" id="SignalP"/>
    </source>
</evidence>
<dbReference type="Gene3D" id="3.10.20.410">
    <property type="match status" value="1"/>
</dbReference>
<keyword evidence="6 10" id="KW-0732">Signal</keyword>
<dbReference type="GO" id="GO:0009297">
    <property type="term" value="P:pilus assembly"/>
    <property type="evidence" value="ECO:0007669"/>
    <property type="project" value="InterPro"/>
</dbReference>
<feature type="domain" description="PapC-like C-terminal" evidence="11">
    <location>
        <begin position="760"/>
        <end position="815"/>
    </location>
</feature>
<feature type="chain" id="PRO_5030566692" evidence="10">
    <location>
        <begin position="34"/>
        <end position="847"/>
    </location>
</feature>
<dbReference type="InterPro" id="IPR000015">
    <property type="entry name" value="Fimb_usher"/>
</dbReference>
<name>A0A7U0N7X9_SERPR</name>
<comment type="subcellular location">
    <subcellularLocation>
        <location evidence="1 9">Cell outer membrane</location>
        <topology evidence="1 9">Multi-pass membrane protein</topology>
    </subcellularLocation>
</comment>
<dbReference type="PANTHER" id="PTHR30451:SF10">
    <property type="entry name" value="OUTER MEMBRANE USHER PROTEIN YFCU-RELATED"/>
    <property type="match status" value="1"/>
</dbReference>
<dbReference type="NCBIfam" id="NF011812">
    <property type="entry name" value="PRK15284.1"/>
    <property type="match status" value="1"/>
</dbReference>
<dbReference type="InterPro" id="IPR043142">
    <property type="entry name" value="PapC-like_C_sf"/>
</dbReference>
<evidence type="ECO:0000259" key="11">
    <source>
        <dbReference type="Pfam" id="PF13953"/>
    </source>
</evidence>
<sequence>MAGKDSGYRMTPLSKLGVAIALALGASVSLALAADDIVFNTDVLDVKDRANIDLSQFARSGFIMPGRYTLTVHINQQELPEQSVVFSAPPDDPKGSVACLSPALVKQLGLKDAVLSGLRWRDDCLDFSSLKGMTVRGELGTSSLYLSIPQAYLEYSDDSWDPPSRWDEGIPGVLLDYNFNGQVNRQQSRGTDSTLSGNGTAGGNLGAWRLRADWQAQASSSTAKNSQHEQRLDWSRYYAYRALPALRAKLTLGEDYLNSTIFDSVRFTGVSLVSDDAMLPPNLRGYAPEVVGVAKTNARVVVSQLGRVLYETQVAAGPFRIQDLNDAVSGTLDVRVEEQDGSVQQFSLNTASIPYLSRPGSLRYKLALGQPSEVEHRRDGPAFATGEFSWGVSNGWSLYGGGIGGREYNALSLGMGRDLMAFGALSFDITGSRAVLSQQQGGTLSGSSYRLSYAKNFEEYDSQVTFAAYRFSERDYMTMADYLVSRLYGARQYGSKEMYTVVFNKQFRELGLSVYLNYNHQSYWERPANDRYSLALSRYFDVGQIKNVSLSLSAYRNQYNQTTDNGLSLSLSLPWGERGTVSYNAAVNRDNNSQDLGYYDRLDDHNSYQMRLGAARRGATASGYFTHTGDNAELSSNISYQADRYTSLGMTARGGMTATLQGAALHRMNMPGGTRLMLDTQGVSDVPVRGQGPTTRTNAWGKAVVPDVNSYYRNRASIDLQQLGDNVEASRSVAQATLTEGAIGYRRFEVVAGEKAMAVVRLADGSTPPFGATVLNARKQDTGIISDDGSVYLSGIQHGDTMTVHWDGAARCEITLPEQLPALGESALLLPCRALSVADTSSSSSSS</sequence>
<evidence type="ECO:0000256" key="8">
    <source>
        <dbReference type="ARBA" id="ARBA00023237"/>
    </source>
</evidence>
<dbReference type="Pfam" id="PF00577">
    <property type="entry name" value="Usher"/>
    <property type="match status" value="1"/>
</dbReference>
<keyword evidence="4" id="KW-1134">Transmembrane beta strand</keyword>
<dbReference type="Proteomes" id="UP000596176">
    <property type="component" value="Chromosome"/>
</dbReference>
<keyword evidence="7 9" id="KW-0472">Membrane</keyword>
<keyword evidence="5 9" id="KW-0812">Transmembrane</keyword>
<evidence type="ECO:0000256" key="1">
    <source>
        <dbReference type="ARBA" id="ARBA00004571"/>
    </source>
</evidence>
<organism evidence="13 14">
    <name type="scientific">Serratia proteamaculans</name>
    <dbReference type="NCBI Taxonomy" id="28151"/>
    <lineage>
        <taxon>Bacteria</taxon>
        <taxon>Pseudomonadati</taxon>
        <taxon>Pseudomonadota</taxon>
        <taxon>Gammaproteobacteria</taxon>
        <taxon>Enterobacterales</taxon>
        <taxon>Yersiniaceae</taxon>
        <taxon>Serratia</taxon>
    </lineage>
</organism>
<gene>
    <name evidence="13" type="ORF">JKX24_03840</name>
</gene>
<dbReference type="InterPro" id="IPR042186">
    <property type="entry name" value="FimD_plug_dom"/>
</dbReference>
<dbReference type="PROSITE" id="PS01151">
    <property type="entry name" value="FIMBRIAL_USHER"/>
    <property type="match status" value="1"/>
</dbReference>
<protein>
    <submittedName>
        <fullName evidence="13">Outer membrane usher protein</fullName>
    </submittedName>
</protein>
<dbReference type="Gene3D" id="2.60.40.3110">
    <property type="match status" value="1"/>
</dbReference>
<dbReference type="Gene3D" id="2.60.40.2070">
    <property type="match status" value="1"/>
</dbReference>
<evidence type="ECO:0000313" key="14">
    <source>
        <dbReference type="Proteomes" id="UP000596176"/>
    </source>
</evidence>
<evidence type="ECO:0000256" key="9">
    <source>
        <dbReference type="RuleBase" id="RU003884"/>
    </source>
</evidence>
<evidence type="ECO:0000256" key="3">
    <source>
        <dbReference type="ARBA" id="ARBA00022448"/>
    </source>
</evidence>